<protein>
    <submittedName>
        <fullName evidence="1">Uncharacterized protein</fullName>
    </submittedName>
</protein>
<sequence>MSLEGPQSVSYCPPNPPFSIETAKVGYCPKSWPVLFTIITLKSDSWFRSTGDFCGRLYRSRVLMSSSGAVANGVVSGVRGKRPR</sequence>
<dbReference type="Proteomes" id="UP000503349">
    <property type="component" value="Chromosome 1"/>
</dbReference>
<keyword evidence="2" id="KW-1185">Reference proteome</keyword>
<reference evidence="2" key="2">
    <citation type="submission" date="2019-02" db="EMBL/GenBank/DDBJ databases">
        <title>Opniocepnalus argus Var Kimnra genome.</title>
        <authorList>
            <person name="Zhou C."/>
            <person name="Xiao S."/>
        </authorList>
    </citation>
    <scope>NUCLEOTIDE SEQUENCE [LARGE SCALE GENOMIC DNA]</scope>
</reference>
<gene>
    <name evidence="1" type="ORF">EXN66_Car001308</name>
</gene>
<proteinExistence type="predicted"/>
<name>A0A6G1R026_CHAAH</name>
<accession>A0A6G1R026</accession>
<reference evidence="1 2" key="1">
    <citation type="submission" date="2019-02" db="EMBL/GenBank/DDBJ databases">
        <title>Opniocepnalus argus genome.</title>
        <authorList>
            <person name="Zhou C."/>
            <person name="Xiao S."/>
        </authorList>
    </citation>
    <scope>NUCLEOTIDE SEQUENCE [LARGE SCALE GENOMIC DNA]</scope>
    <source>
        <strain evidence="1">OARG1902GOOAL</strain>
        <tissue evidence="1">Muscle</tissue>
    </source>
</reference>
<dbReference type="EMBL" id="CM015712">
    <property type="protein sequence ID" value="KAF3708135.1"/>
    <property type="molecule type" value="Genomic_DNA"/>
</dbReference>
<dbReference type="AlphaFoldDB" id="A0A6G1R026"/>
<organism evidence="1 2">
    <name type="scientific">Channa argus</name>
    <name type="common">Northern snakehead</name>
    <name type="synonym">Ophicephalus argus</name>
    <dbReference type="NCBI Taxonomy" id="215402"/>
    <lineage>
        <taxon>Eukaryota</taxon>
        <taxon>Metazoa</taxon>
        <taxon>Chordata</taxon>
        <taxon>Craniata</taxon>
        <taxon>Vertebrata</taxon>
        <taxon>Euteleostomi</taxon>
        <taxon>Actinopterygii</taxon>
        <taxon>Neopterygii</taxon>
        <taxon>Teleostei</taxon>
        <taxon>Neoteleostei</taxon>
        <taxon>Acanthomorphata</taxon>
        <taxon>Anabantaria</taxon>
        <taxon>Anabantiformes</taxon>
        <taxon>Channoidei</taxon>
        <taxon>Channidae</taxon>
        <taxon>Channa</taxon>
    </lineage>
</organism>
<evidence type="ECO:0000313" key="2">
    <source>
        <dbReference type="Proteomes" id="UP000503349"/>
    </source>
</evidence>
<evidence type="ECO:0000313" key="1">
    <source>
        <dbReference type="EMBL" id="KAF3708135.1"/>
    </source>
</evidence>